<reference evidence="1 2" key="1">
    <citation type="submission" date="2024-02" db="EMBL/GenBank/DDBJ databases">
        <title>First draft genome assembly of two strains of Seiridium cardinale.</title>
        <authorList>
            <person name="Emiliani G."/>
            <person name="Scali E."/>
        </authorList>
    </citation>
    <scope>NUCLEOTIDE SEQUENCE [LARGE SCALE GENOMIC DNA]</scope>
    <source>
        <strain evidence="1 2">BM-138-000479</strain>
    </source>
</reference>
<name>A0ABR2XZH5_9PEZI</name>
<proteinExistence type="predicted"/>
<organism evidence="1 2">
    <name type="scientific">Seiridium cardinale</name>
    <dbReference type="NCBI Taxonomy" id="138064"/>
    <lineage>
        <taxon>Eukaryota</taxon>
        <taxon>Fungi</taxon>
        <taxon>Dikarya</taxon>
        <taxon>Ascomycota</taxon>
        <taxon>Pezizomycotina</taxon>
        <taxon>Sordariomycetes</taxon>
        <taxon>Xylariomycetidae</taxon>
        <taxon>Amphisphaeriales</taxon>
        <taxon>Sporocadaceae</taxon>
        <taxon>Seiridium</taxon>
    </lineage>
</organism>
<evidence type="ECO:0000313" key="2">
    <source>
        <dbReference type="Proteomes" id="UP001465668"/>
    </source>
</evidence>
<evidence type="ECO:0000313" key="1">
    <source>
        <dbReference type="EMBL" id="KAK9779193.1"/>
    </source>
</evidence>
<keyword evidence="2" id="KW-1185">Reference proteome</keyword>
<gene>
    <name evidence="1" type="ORF">SCAR479_04060</name>
</gene>
<protein>
    <submittedName>
        <fullName evidence="1">Uncharacterized protein</fullName>
    </submittedName>
</protein>
<dbReference type="Proteomes" id="UP001465668">
    <property type="component" value="Unassembled WGS sequence"/>
</dbReference>
<sequence>MPLESQRLFTLSASNSGGRAAGAIPVAHLEIQGLLVVSWDPSLFLSLKTPV</sequence>
<comment type="caution">
    <text evidence="1">The sequence shown here is derived from an EMBL/GenBank/DDBJ whole genome shotgun (WGS) entry which is preliminary data.</text>
</comment>
<dbReference type="EMBL" id="JARVKM010000012">
    <property type="protein sequence ID" value="KAK9779193.1"/>
    <property type="molecule type" value="Genomic_DNA"/>
</dbReference>
<accession>A0ABR2XZH5</accession>